<accession>A0ABR4BPZ8</accession>
<evidence type="ECO:0000256" key="1">
    <source>
        <dbReference type="SAM" id="MobiDB-lite"/>
    </source>
</evidence>
<keyword evidence="2" id="KW-0732">Signal</keyword>
<comment type="caution">
    <text evidence="4">The sequence shown here is derived from an EMBL/GenBank/DDBJ whole genome shotgun (WGS) entry which is preliminary data.</text>
</comment>
<gene>
    <name evidence="4" type="ORF">VTL71DRAFT_9985</name>
</gene>
<dbReference type="PANTHER" id="PTHR47190:SF4">
    <property type="entry name" value="DEHYDROGENASE, PUTATIVE-RELATED"/>
    <property type="match status" value="1"/>
</dbReference>
<protein>
    <recommendedName>
        <fullName evidence="3">Cellobiose dehydrogenase-like cytochrome domain-containing protein</fullName>
    </recommendedName>
</protein>
<dbReference type="CDD" id="cd09630">
    <property type="entry name" value="CDH_like_cytochrome"/>
    <property type="match status" value="1"/>
</dbReference>
<evidence type="ECO:0000313" key="4">
    <source>
        <dbReference type="EMBL" id="KAL2059830.1"/>
    </source>
</evidence>
<keyword evidence="5" id="KW-1185">Reference proteome</keyword>
<dbReference type="PANTHER" id="PTHR47190">
    <property type="entry name" value="DEHYDROGENASE, PUTATIVE-RELATED"/>
    <property type="match status" value="1"/>
</dbReference>
<proteinExistence type="predicted"/>
<feature type="compositionally biased region" description="Acidic residues" evidence="1">
    <location>
        <begin position="235"/>
        <end position="256"/>
    </location>
</feature>
<feature type="region of interest" description="Disordered" evidence="1">
    <location>
        <begin position="215"/>
        <end position="256"/>
    </location>
</feature>
<feature type="domain" description="Cellobiose dehydrogenase-like cytochrome" evidence="3">
    <location>
        <begin position="24"/>
        <end position="201"/>
    </location>
</feature>
<feature type="chain" id="PRO_5046185445" description="Cellobiose dehydrogenase-like cytochrome domain-containing protein" evidence="2">
    <location>
        <begin position="19"/>
        <end position="256"/>
    </location>
</feature>
<dbReference type="EMBL" id="JAZHXI010000025">
    <property type="protein sequence ID" value="KAL2059830.1"/>
    <property type="molecule type" value="Genomic_DNA"/>
</dbReference>
<evidence type="ECO:0000256" key="2">
    <source>
        <dbReference type="SAM" id="SignalP"/>
    </source>
</evidence>
<evidence type="ECO:0000313" key="5">
    <source>
        <dbReference type="Proteomes" id="UP001595075"/>
    </source>
</evidence>
<dbReference type="InterPro" id="IPR053208">
    <property type="entry name" value="GMC_Oxidoreductase_CD"/>
</dbReference>
<dbReference type="InterPro" id="IPR015920">
    <property type="entry name" value="Cellobiose_DH-like_cyt"/>
</dbReference>
<feature type="signal peptide" evidence="2">
    <location>
        <begin position="1"/>
        <end position="18"/>
    </location>
</feature>
<organism evidence="4 5">
    <name type="scientific">Oculimacula yallundae</name>
    <dbReference type="NCBI Taxonomy" id="86028"/>
    <lineage>
        <taxon>Eukaryota</taxon>
        <taxon>Fungi</taxon>
        <taxon>Dikarya</taxon>
        <taxon>Ascomycota</taxon>
        <taxon>Pezizomycotina</taxon>
        <taxon>Leotiomycetes</taxon>
        <taxon>Helotiales</taxon>
        <taxon>Ploettnerulaceae</taxon>
        <taxon>Oculimacula</taxon>
    </lineage>
</organism>
<dbReference type="Gene3D" id="2.60.40.1210">
    <property type="entry name" value="Cellobiose dehydrogenase, cytochrome domain"/>
    <property type="match status" value="1"/>
</dbReference>
<dbReference type="Proteomes" id="UP001595075">
    <property type="component" value="Unassembled WGS sequence"/>
</dbReference>
<name>A0ABR4BPZ8_9HELO</name>
<dbReference type="SUPFAM" id="SSF49344">
    <property type="entry name" value="CBD9-like"/>
    <property type="match status" value="1"/>
</dbReference>
<dbReference type="Pfam" id="PF16010">
    <property type="entry name" value="CDH-cyt"/>
    <property type="match status" value="1"/>
</dbReference>
<evidence type="ECO:0000259" key="3">
    <source>
        <dbReference type="Pfam" id="PF16010"/>
    </source>
</evidence>
<reference evidence="4 5" key="1">
    <citation type="journal article" date="2024" name="Commun. Biol.">
        <title>Comparative genomic analysis of thermophilic fungi reveals convergent evolutionary adaptations and gene losses.</title>
        <authorList>
            <person name="Steindorff A.S."/>
            <person name="Aguilar-Pontes M.V."/>
            <person name="Robinson A.J."/>
            <person name="Andreopoulos B."/>
            <person name="LaButti K."/>
            <person name="Kuo A."/>
            <person name="Mondo S."/>
            <person name="Riley R."/>
            <person name="Otillar R."/>
            <person name="Haridas S."/>
            <person name="Lipzen A."/>
            <person name="Grimwood J."/>
            <person name="Schmutz J."/>
            <person name="Clum A."/>
            <person name="Reid I.D."/>
            <person name="Moisan M.C."/>
            <person name="Butler G."/>
            <person name="Nguyen T.T.M."/>
            <person name="Dewar K."/>
            <person name="Conant G."/>
            <person name="Drula E."/>
            <person name="Henrissat B."/>
            <person name="Hansel C."/>
            <person name="Singer S."/>
            <person name="Hutchinson M.I."/>
            <person name="de Vries R.P."/>
            <person name="Natvig D.O."/>
            <person name="Powell A.J."/>
            <person name="Tsang A."/>
            <person name="Grigoriev I.V."/>
        </authorList>
    </citation>
    <scope>NUCLEOTIDE SEQUENCE [LARGE SCALE GENOMIC DNA]</scope>
    <source>
        <strain evidence="4 5">CBS 494.80</strain>
    </source>
</reference>
<sequence length="256" mass="26917">MLTLGFIMCILSVPVARAQTTIAFVDPITNISFQRFFGAKSQFAFGIALPENPTTDFIGQMSYPTPNNQGWGGISLADDMVGPLLLAAWPDGQTVRSSFRVAKTEDESPPVAVGTFNIVPIPQGTNVNGTHMTFTFLCQNCIDSKLGFAASSTSAGAFEMGWALASKAVSTPTSNATELSFHNSGFDSFDAQLSLARSASFGDWAALAGVVSNGSTVPVPVAAPGTGTGFNGGDDKDDDKDEDKDDEDDDDSDEED</sequence>